<reference evidence="9" key="1">
    <citation type="submission" date="2016-05" db="EMBL/GenBank/DDBJ databases">
        <title>Comparative genomics of biotechnologically important yeasts.</title>
        <authorList>
            <consortium name="DOE Joint Genome Institute"/>
            <person name="Riley R."/>
            <person name="Haridas S."/>
            <person name="Wolfe K.H."/>
            <person name="Lopes M.R."/>
            <person name="Hittinger C.T."/>
            <person name="Goker M."/>
            <person name="Salamov A."/>
            <person name="Wisecaver J."/>
            <person name="Long T.M."/>
            <person name="Aerts A.L."/>
            <person name="Barry K."/>
            <person name="Choi C."/>
            <person name="Clum A."/>
            <person name="Coughlan A.Y."/>
            <person name="Deshpande S."/>
            <person name="Douglass A.P."/>
            <person name="Hanson S.J."/>
            <person name="Klenk H.-P."/>
            <person name="Labutti K."/>
            <person name="Lapidus A."/>
            <person name="Lindquist E."/>
            <person name="Lipzen A."/>
            <person name="Meier-Kolthoff J.P."/>
            <person name="Ohm R.A."/>
            <person name="Otillar R.P."/>
            <person name="Pangilinan J."/>
            <person name="Peng Y."/>
            <person name="Rokas A."/>
            <person name="Rosa C.A."/>
            <person name="Scheuner C."/>
            <person name="Sibirny A.A."/>
            <person name="Slot J.C."/>
            <person name="Stielow J.B."/>
            <person name="Sun H."/>
            <person name="Kurtzman C.P."/>
            <person name="Blackwell M."/>
            <person name="Grigoriev I.V."/>
            <person name="Jeffries T.W."/>
        </authorList>
    </citation>
    <scope>NUCLEOTIDE SEQUENCE [LARGE SCALE GENOMIC DNA]</scope>
    <source>
        <strain evidence="9">DSM 1968</strain>
    </source>
</reference>
<keyword evidence="9" id="KW-1185">Reference proteome</keyword>
<dbReference type="GO" id="GO:0030150">
    <property type="term" value="P:protein import into mitochondrial matrix"/>
    <property type="evidence" value="ECO:0007669"/>
    <property type="project" value="EnsemblFungi"/>
</dbReference>
<protein>
    <recommendedName>
        <fullName evidence="10">J domain-containing protein</fullName>
    </recommendedName>
</protein>
<dbReference type="InterPro" id="IPR036869">
    <property type="entry name" value="J_dom_sf"/>
</dbReference>
<evidence type="ECO:0000256" key="3">
    <source>
        <dbReference type="ARBA" id="ARBA00023010"/>
    </source>
</evidence>
<proteinExistence type="predicted"/>
<evidence type="ECO:0000313" key="8">
    <source>
        <dbReference type="EMBL" id="ODV59216.1"/>
    </source>
</evidence>
<dbReference type="STRING" id="1344418.A0A1D2VC51"/>
<dbReference type="FunCoup" id="A0A1D2VC51">
    <property type="interactions" value="71"/>
</dbReference>
<dbReference type="GeneID" id="30965644"/>
<evidence type="ECO:0000256" key="4">
    <source>
        <dbReference type="ARBA" id="ARBA00023128"/>
    </source>
</evidence>
<keyword evidence="5" id="KW-0472">Membrane</keyword>
<dbReference type="FunFam" id="1.10.287.110:FF:000001">
    <property type="entry name" value="Import inner membrane translocase subunit tim14"/>
    <property type="match status" value="1"/>
</dbReference>
<sequence length="153" mass="17370">MVVPLVIGVVITCAAITGKATIRAMERYAKLTPIDIARLNNIKLVFDDPKKQKNSFADRSDMFKDVKIDLDLLKRFKNPPYSGGFDSRMTENEALLILDISRSEILSLDKNMLKAKHRKCIIKNHPDRGGSPYLATKINQAKDLLEKSYFMNK</sequence>
<dbReference type="GO" id="GO:0001405">
    <property type="term" value="C:PAM complex, Tim23 associated import motor"/>
    <property type="evidence" value="ECO:0007669"/>
    <property type="project" value="EnsemblFungi"/>
</dbReference>
<evidence type="ECO:0000256" key="5">
    <source>
        <dbReference type="ARBA" id="ARBA00023136"/>
    </source>
</evidence>
<evidence type="ECO:0000256" key="6">
    <source>
        <dbReference type="ARBA" id="ARBA00023186"/>
    </source>
</evidence>
<keyword evidence="3" id="KW-0813">Transport</keyword>
<dbReference type="Gene3D" id="1.10.287.110">
    <property type="entry name" value="DnaJ domain"/>
    <property type="match status" value="1"/>
</dbReference>
<organism evidence="8 9">
    <name type="scientific">Ascoidea rubescens DSM 1968</name>
    <dbReference type="NCBI Taxonomy" id="1344418"/>
    <lineage>
        <taxon>Eukaryota</taxon>
        <taxon>Fungi</taxon>
        <taxon>Dikarya</taxon>
        <taxon>Ascomycota</taxon>
        <taxon>Saccharomycotina</taxon>
        <taxon>Saccharomycetes</taxon>
        <taxon>Ascoideaceae</taxon>
        <taxon>Ascoidea</taxon>
    </lineage>
</organism>
<dbReference type="InParanoid" id="A0A1D2VC51"/>
<feature type="chain" id="PRO_5008910389" description="J domain-containing protein" evidence="7">
    <location>
        <begin position="21"/>
        <end position="153"/>
    </location>
</feature>
<dbReference type="PANTHER" id="PTHR12763:SF29">
    <property type="entry name" value="MITOCHONDRIAL DNAJ HOMOLOG 2"/>
    <property type="match status" value="1"/>
</dbReference>
<keyword evidence="2" id="KW-0999">Mitochondrion inner membrane</keyword>
<evidence type="ECO:0000313" key="9">
    <source>
        <dbReference type="Proteomes" id="UP000095038"/>
    </source>
</evidence>
<dbReference type="OrthoDB" id="240298at2759"/>
<evidence type="ECO:0000256" key="2">
    <source>
        <dbReference type="ARBA" id="ARBA00022792"/>
    </source>
</evidence>
<accession>A0A1D2VC51</accession>
<name>A0A1D2VC51_9ASCO</name>
<keyword evidence="3" id="KW-0653">Protein transport</keyword>
<dbReference type="GO" id="GO:0001671">
    <property type="term" value="F:ATPase activator activity"/>
    <property type="evidence" value="ECO:0007669"/>
    <property type="project" value="EnsemblFungi"/>
</dbReference>
<evidence type="ECO:0008006" key="10">
    <source>
        <dbReference type="Google" id="ProtNLM"/>
    </source>
</evidence>
<keyword evidence="6" id="KW-0143">Chaperone</keyword>
<dbReference type="AlphaFoldDB" id="A0A1D2VC51"/>
<dbReference type="EMBL" id="KV454487">
    <property type="protein sequence ID" value="ODV59216.1"/>
    <property type="molecule type" value="Genomic_DNA"/>
</dbReference>
<keyword evidence="3" id="KW-0811">Translocation</keyword>
<evidence type="ECO:0000256" key="7">
    <source>
        <dbReference type="SAM" id="SignalP"/>
    </source>
</evidence>
<evidence type="ECO:0000256" key="1">
    <source>
        <dbReference type="ARBA" id="ARBA00004273"/>
    </source>
</evidence>
<dbReference type="PANTHER" id="PTHR12763">
    <property type="match status" value="1"/>
</dbReference>
<comment type="subcellular location">
    <subcellularLocation>
        <location evidence="1">Mitochondrion inner membrane</location>
    </subcellularLocation>
</comment>
<keyword evidence="4" id="KW-0496">Mitochondrion</keyword>
<keyword evidence="7" id="KW-0732">Signal</keyword>
<dbReference type="Proteomes" id="UP000095038">
    <property type="component" value="Unassembled WGS sequence"/>
</dbReference>
<dbReference type="RefSeq" id="XP_020045523.1">
    <property type="nucleotide sequence ID" value="XM_020192008.1"/>
</dbReference>
<feature type="signal peptide" evidence="7">
    <location>
        <begin position="1"/>
        <end position="20"/>
    </location>
</feature>
<gene>
    <name evidence="8" type="ORF">ASCRUDRAFT_71934</name>
</gene>
<dbReference type="SUPFAM" id="SSF46565">
    <property type="entry name" value="Chaperone J-domain"/>
    <property type="match status" value="1"/>
</dbReference>